<sequence>MKKHTHHKAYGDSTGKEPLIDLQNIRAWLSSFGNQGHSSEAVLNVLFTLG</sequence>
<reference evidence="1" key="2">
    <citation type="submission" date="2022-06" db="UniProtKB">
        <authorList>
            <consortium name="EnsemblMetazoa"/>
        </authorList>
    </citation>
    <scope>IDENTIFICATION</scope>
    <source>
        <strain evidence="1">DF5081</strain>
    </source>
</reference>
<dbReference type="Proteomes" id="UP000005237">
    <property type="component" value="Unassembled WGS sequence"/>
</dbReference>
<name>A0A8R1EI77_CAEJA</name>
<dbReference type="EnsemblMetazoa" id="CJA36968.1">
    <property type="protein sequence ID" value="CJA36968.1"/>
    <property type="gene ID" value="WBGene00212815"/>
</dbReference>
<accession>A0A8R1EI77</accession>
<keyword evidence="2" id="KW-1185">Reference proteome</keyword>
<dbReference type="AlphaFoldDB" id="A0A8R1EI77"/>
<proteinExistence type="predicted"/>
<evidence type="ECO:0000313" key="1">
    <source>
        <dbReference type="EnsemblMetazoa" id="CJA36968.1"/>
    </source>
</evidence>
<organism evidence="1 2">
    <name type="scientific">Caenorhabditis japonica</name>
    <dbReference type="NCBI Taxonomy" id="281687"/>
    <lineage>
        <taxon>Eukaryota</taxon>
        <taxon>Metazoa</taxon>
        <taxon>Ecdysozoa</taxon>
        <taxon>Nematoda</taxon>
        <taxon>Chromadorea</taxon>
        <taxon>Rhabditida</taxon>
        <taxon>Rhabditina</taxon>
        <taxon>Rhabditomorpha</taxon>
        <taxon>Rhabditoidea</taxon>
        <taxon>Rhabditidae</taxon>
        <taxon>Peloderinae</taxon>
        <taxon>Caenorhabditis</taxon>
    </lineage>
</organism>
<protein>
    <submittedName>
        <fullName evidence="1">Uncharacterized protein</fullName>
    </submittedName>
</protein>
<reference evidence="2" key="1">
    <citation type="submission" date="2010-08" db="EMBL/GenBank/DDBJ databases">
        <authorList>
            <consortium name="Caenorhabditis japonica Sequencing Consortium"/>
            <person name="Wilson R.K."/>
        </authorList>
    </citation>
    <scope>NUCLEOTIDE SEQUENCE [LARGE SCALE GENOMIC DNA]</scope>
    <source>
        <strain evidence="2">DF5081</strain>
    </source>
</reference>
<evidence type="ECO:0000313" key="2">
    <source>
        <dbReference type="Proteomes" id="UP000005237"/>
    </source>
</evidence>